<organism evidence="10 11">
    <name type="scientific">Afipia clevelandensis ATCC 49720</name>
    <dbReference type="NCBI Taxonomy" id="883079"/>
    <lineage>
        <taxon>Bacteria</taxon>
        <taxon>Pseudomonadati</taxon>
        <taxon>Pseudomonadota</taxon>
        <taxon>Alphaproteobacteria</taxon>
        <taxon>Hyphomicrobiales</taxon>
        <taxon>Nitrobacteraceae</taxon>
        <taxon>Afipia</taxon>
    </lineage>
</organism>
<keyword evidence="11" id="KW-1185">Reference proteome</keyword>
<dbReference type="InterPro" id="IPR001412">
    <property type="entry name" value="aa-tRNA-synth_I_CS"/>
</dbReference>
<evidence type="ECO:0000256" key="6">
    <source>
        <dbReference type="ARBA" id="ARBA00023146"/>
    </source>
</evidence>
<keyword evidence="4" id="KW-0862">Zinc</keyword>
<evidence type="ECO:0000256" key="2">
    <source>
        <dbReference type="ARBA" id="ARBA00022723"/>
    </source>
</evidence>
<accession>K8NQN7</accession>
<feature type="domain" description="Glutamyl/glutaminyl-tRNA synthetase class Ib catalytic" evidence="9">
    <location>
        <begin position="7"/>
        <end position="269"/>
    </location>
</feature>
<evidence type="ECO:0000256" key="3">
    <source>
        <dbReference type="ARBA" id="ARBA00022741"/>
    </source>
</evidence>
<dbReference type="InterPro" id="IPR020058">
    <property type="entry name" value="Glu/Gln-tRNA-synth_Ib_cat-dom"/>
</dbReference>
<dbReference type="Pfam" id="PF00749">
    <property type="entry name" value="tRNA-synt_1c"/>
    <property type="match status" value="1"/>
</dbReference>
<evidence type="ECO:0000256" key="5">
    <source>
        <dbReference type="ARBA" id="ARBA00022840"/>
    </source>
</evidence>
<keyword evidence="3 7" id="KW-0547">Nucleotide-binding</keyword>
<dbReference type="HOGENOM" id="CLU_015768_0_0_5"/>
<keyword evidence="1 7" id="KW-0436">Ligase</keyword>
<dbReference type="InterPro" id="IPR049940">
    <property type="entry name" value="GluQ/Sye"/>
</dbReference>
<protein>
    <recommendedName>
        <fullName evidence="9">Glutamyl/glutaminyl-tRNA synthetase class Ib catalytic domain-containing protein</fullName>
    </recommendedName>
</protein>
<gene>
    <name evidence="10" type="ORF">HMPREF9696_03664</name>
</gene>
<dbReference type="SUPFAM" id="SSF52374">
    <property type="entry name" value="Nucleotidylyl transferase"/>
    <property type="match status" value="1"/>
</dbReference>
<dbReference type="NCBIfam" id="NF004315">
    <property type="entry name" value="PRK05710.1-4"/>
    <property type="match status" value="1"/>
</dbReference>
<comment type="similarity">
    <text evidence="7">Belongs to the class-I aminoacyl-tRNA synthetase family.</text>
</comment>
<dbReference type="GO" id="GO:0005829">
    <property type="term" value="C:cytosol"/>
    <property type="evidence" value="ECO:0007669"/>
    <property type="project" value="TreeGrafter"/>
</dbReference>
<feature type="region of interest" description="Disordered" evidence="8">
    <location>
        <begin position="114"/>
        <end position="137"/>
    </location>
</feature>
<evidence type="ECO:0000256" key="1">
    <source>
        <dbReference type="ARBA" id="ARBA00022598"/>
    </source>
</evidence>
<dbReference type="AlphaFoldDB" id="K8NQN7"/>
<dbReference type="Proteomes" id="UP000001095">
    <property type="component" value="Unassembled WGS sequence"/>
</dbReference>
<evidence type="ECO:0000313" key="10">
    <source>
        <dbReference type="EMBL" id="EKS32687.1"/>
    </source>
</evidence>
<evidence type="ECO:0000256" key="4">
    <source>
        <dbReference type="ARBA" id="ARBA00022833"/>
    </source>
</evidence>
<name>K8NQN7_9BRAD</name>
<dbReference type="PROSITE" id="PS00178">
    <property type="entry name" value="AA_TRNA_LIGASE_I"/>
    <property type="match status" value="1"/>
</dbReference>
<keyword evidence="2" id="KW-0479">Metal-binding</keyword>
<evidence type="ECO:0000313" key="11">
    <source>
        <dbReference type="Proteomes" id="UP000001095"/>
    </source>
</evidence>
<reference evidence="10 11" key="1">
    <citation type="submission" date="2012-04" db="EMBL/GenBank/DDBJ databases">
        <title>The Genome Sequence of Afipia clevelandensis ATCC 49720.</title>
        <authorList>
            <consortium name="The Broad Institute Genome Sequencing Platform"/>
            <person name="Earl A."/>
            <person name="Ward D."/>
            <person name="Feldgarden M."/>
            <person name="Gevers D."/>
            <person name="Huys G."/>
            <person name="Walker B."/>
            <person name="Young S.K."/>
            <person name="Zeng Q."/>
            <person name="Gargeya S."/>
            <person name="Fitzgerald M."/>
            <person name="Haas B."/>
            <person name="Abouelleil A."/>
            <person name="Alvarado L."/>
            <person name="Arachchi H.M."/>
            <person name="Berlin A."/>
            <person name="Chapman S.B."/>
            <person name="Goldberg J."/>
            <person name="Griggs A."/>
            <person name="Gujja S."/>
            <person name="Hansen M."/>
            <person name="Howarth C."/>
            <person name="Imamovic A."/>
            <person name="Larimer J."/>
            <person name="McCowen C."/>
            <person name="Montmayeur A."/>
            <person name="Murphy C."/>
            <person name="Neiman D."/>
            <person name="Pearson M."/>
            <person name="Priest M."/>
            <person name="Roberts A."/>
            <person name="Saif S."/>
            <person name="Shea T."/>
            <person name="Sisk P."/>
            <person name="Sykes S."/>
            <person name="Wortman J."/>
            <person name="Nusbaum C."/>
            <person name="Birren B."/>
        </authorList>
    </citation>
    <scope>NUCLEOTIDE SEQUENCE [LARGE SCALE GENOMIC DNA]</scope>
    <source>
        <strain evidence="10 11">ATCC 49720</strain>
    </source>
</reference>
<dbReference type="GO" id="GO:0005524">
    <property type="term" value="F:ATP binding"/>
    <property type="evidence" value="ECO:0007669"/>
    <property type="project" value="UniProtKB-KW"/>
</dbReference>
<sequence>MPPPVFRFAPSPNGFLHLGHARSALLNFDLAQRTGGRMLLRIEDIDTTRCRPEYEQAIYDDLAWLGIAWEQPVRRQSEHLPLYREAVERLMRDGLIYPAFETRAEIARVVAEKEKSASWPRDPDGAPLYPGTGRHLSADERERKIAAGAPYALRLDMAEAMARIGPRSWIEEGQGPDGETGDVPARPEQWGDVILARKDTPTSYHLSVVIDDALQGVTHVVRGQDLFRATDVHRLLQELLGLPQPVYRHHALVLDEAGQKLSKSTRSTALRDLRAGGMAPDQVRRLVGIASG</sequence>
<dbReference type="PRINTS" id="PR00987">
    <property type="entry name" value="TRNASYNTHGLU"/>
</dbReference>
<feature type="compositionally biased region" description="Basic and acidic residues" evidence="8">
    <location>
        <begin position="114"/>
        <end position="124"/>
    </location>
</feature>
<keyword evidence="5 7" id="KW-0067">ATP-binding</keyword>
<proteinExistence type="inferred from homology"/>
<evidence type="ECO:0000259" key="9">
    <source>
        <dbReference type="Pfam" id="PF00749"/>
    </source>
</evidence>
<dbReference type="InterPro" id="IPR000924">
    <property type="entry name" value="Glu/Gln-tRNA-synth"/>
</dbReference>
<evidence type="ECO:0000256" key="7">
    <source>
        <dbReference type="RuleBase" id="RU363037"/>
    </source>
</evidence>
<dbReference type="GO" id="GO:0004818">
    <property type="term" value="F:glutamate-tRNA ligase activity"/>
    <property type="evidence" value="ECO:0007669"/>
    <property type="project" value="TreeGrafter"/>
</dbReference>
<dbReference type="OrthoDB" id="9807503at2"/>
<keyword evidence="7" id="KW-0648">Protein biosynthesis</keyword>
<dbReference type="PATRIC" id="fig|883079.3.peg.3738"/>
<evidence type="ECO:0000256" key="8">
    <source>
        <dbReference type="SAM" id="MobiDB-lite"/>
    </source>
</evidence>
<dbReference type="Gene3D" id="3.40.50.620">
    <property type="entry name" value="HUPs"/>
    <property type="match status" value="1"/>
</dbReference>
<keyword evidence="6 7" id="KW-0030">Aminoacyl-tRNA synthetase</keyword>
<dbReference type="PANTHER" id="PTHR43311:SF1">
    <property type="entry name" value="GLUTAMYL-Q TRNA(ASP) SYNTHETASE"/>
    <property type="match status" value="1"/>
</dbReference>
<dbReference type="GO" id="GO:0006424">
    <property type="term" value="P:glutamyl-tRNA aminoacylation"/>
    <property type="evidence" value="ECO:0007669"/>
    <property type="project" value="TreeGrafter"/>
</dbReference>
<comment type="caution">
    <text evidence="10">The sequence shown here is derived from an EMBL/GenBank/DDBJ whole genome shotgun (WGS) entry which is preliminary data.</text>
</comment>
<dbReference type="PANTHER" id="PTHR43311">
    <property type="entry name" value="GLUTAMATE--TRNA LIGASE"/>
    <property type="match status" value="1"/>
</dbReference>
<dbReference type="InterPro" id="IPR014729">
    <property type="entry name" value="Rossmann-like_a/b/a_fold"/>
</dbReference>
<dbReference type="EMBL" id="AGWY01000015">
    <property type="protein sequence ID" value="EKS32687.1"/>
    <property type="molecule type" value="Genomic_DNA"/>
</dbReference>
<dbReference type="RefSeq" id="WP_002714534.1">
    <property type="nucleotide sequence ID" value="NZ_KB375281.1"/>
</dbReference>